<keyword evidence="2" id="KW-0436">Ligase</keyword>
<dbReference type="HAMAP" id="MF_00044">
    <property type="entry name" value="Asp_tRNA_synth_type1"/>
    <property type="match status" value="1"/>
</dbReference>
<dbReference type="Pfam" id="PF00152">
    <property type="entry name" value="tRNA-synt_2"/>
    <property type="match status" value="1"/>
</dbReference>
<dbReference type="NCBIfam" id="TIGR00459">
    <property type="entry name" value="aspS_bact"/>
    <property type="match status" value="1"/>
</dbReference>
<dbReference type="InterPro" id="IPR012340">
    <property type="entry name" value="NA-bd_OB-fold"/>
</dbReference>
<dbReference type="InterPro" id="IPR045864">
    <property type="entry name" value="aa-tRNA-synth_II/BPL/LPL"/>
</dbReference>
<dbReference type="InterPro" id="IPR004365">
    <property type="entry name" value="NA-bd_OB_tRNA"/>
</dbReference>
<dbReference type="Pfam" id="PF01336">
    <property type="entry name" value="tRNA_anti-codon"/>
    <property type="match status" value="1"/>
</dbReference>
<dbReference type="EMBL" id="KV419396">
    <property type="protein sequence ID" value="KZS98002.1"/>
    <property type="molecule type" value="Genomic_DNA"/>
</dbReference>
<keyword evidence="4" id="KW-0067">ATP-binding</keyword>
<dbReference type="SUPFAM" id="SSF50249">
    <property type="entry name" value="Nucleic acid-binding proteins"/>
    <property type="match status" value="1"/>
</dbReference>
<evidence type="ECO:0000313" key="8">
    <source>
        <dbReference type="EMBL" id="KZS98002.1"/>
    </source>
</evidence>
<dbReference type="GO" id="GO:0004815">
    <property type="term" value="F:aspartate-tRNA ligase activity"/>
    <property type="evidence" value="ECO:0007669"/>
    <property type="project" value="TreeGrafter"/>
</dbReference>
<dbReference type="AlphaFoldDB" id="A0A164ZS13"/>
<evidence type="ECO:0000256" key="6">
    <source>
        <dbReference type="ARBA" id="ARBA00023146"/>
    </source>
</evidence>
<dbReference type="PRINTS" id="PR01042">
    <property type="entry name" value="TRNASYNTHASP"/>
</dbReference>
<dbReference type="GO" id="GO:0006422">
    <property type="term" value="P:aspartyl-tRNA aminoacylation"/>
    <property type="evidence" value="ECO:0007669"/>
    <property type="project" value="TreeGrafter"/>
</dbReference>
<reference evidence="8 9" key="1">
    <citation type="journal article" date="2016" name="Mol. Biol. Evol.">
        <title>Comparative Genomics of Early-Diverging Mushroom-Forming Fungi Provides Insights into the Origins of Lignocellulose Decay Capabilities.</title>
        <authorList>
            <person name="Nagy L.G."/>
            <person name="Riley R."/>
            <person name="Tritt A."/>
            <person name="Adam C."/>
            <person name="Daum C."/>
            <person name="Floudas D."/>
            <person name="Sun H."/>
            <person name="Yadav J.S."/>
            <person name="Pangilinan J."/>
            <person name="Larsson K.H."/>
            <person name="Matsuura K."/>
            <person name="Barry K."/>
            <person name="Labutti K."/>
            <person name="Kuo R."/>
            <person name="Ohm R.A."/>
            <person name="Bhattacharya S.S."/>
            <person name="Shirouzu T."/>
            <person name="Yoshinaga Y."/>
            <person name="Martin F.M."/>
            <person name="Grigoriev I.V."/>
            <person name="Hibbett D.S."/>
        </authorList>
    </citation>
    <scope>NUCLEOTIDE SEQUENCE [LARGE SCALE GENOMIC DNA]</scope>
    <source>
        <strain evidence="8 9">HHB9708</strain>
    </source>
</reference>
<evidence type="ECO:0000256" key="5">
    <source>
        <dbReference type="ARBA" id="ARBA00022917"/>
    </source>
</evidence>
<evidence type="ECO:0000259" key="7">
    <source>
        <dbReference type="PROSITE" id="PS50862"/>
    </source>
</evidence>
<evidence type="ECO:0000256" key="1">
    <source>
        <dbReference type="ARBA" id="ARBA00006303"/>
    </source>
</evidence>
<comment type="similarity">
    <text evidence="1">Belongs to the class-II aminoacyl-tRNA synthetase family. Type 1 subfamily.</text>
</comment>
<dbReference type="InterPro" id="IPR047089">
    <property type="entry name" value="Asp-tRNA-ligase_1_N"/>
</dbReference>
<dbReference type="OrthoDB" id="439710at2759"/>
<dbReference type="Gene3D" id="3.30.1360.30">
    <property type="entry name" value="GAD-like domain"/>
    <property type="match status" value="1"/>
</dbReference>
<dbReference type="InterPro" id="IPR004524">
    <property type="entry name" value="Asp-tRNA-ligase_1"/>
</dbReference>
<dbReference type="STRING" id="1314777.A0A164ZS13"/>
<name>A0A164ZS13_9AGAM</name>
<dbReference type="SUPFAM" id="SSF55681">
    <property type="entry name" value="Class II aaRS and biotin synthetases"/>
    <property type="match status" value="1"/>
</dbReference>
<dbReference type="GO" id="GO:0005524">
    <property type="term" value="F:ATP binding"/>
    <property type="evidence" value="ECO:0007669"/>
    <property type="project" value="UniProtKB-KW"/>
</dbReference>
<protein>
    <recommendedName>
        <fullName evidence="7">Aminoacyl-transfer RNA synthetases class-II family profile domain-containing protein</fullName>
    </recommendedName>
</protein>
<dbReference type="NCBIfam" id="NF001750">
    <property type="entry name" value="PRK00476.1"/>
    <property type="match status" value="1"/>
</dbReference>
<dbReference type="PANTHER" id="PTHR22594:SF5">
    <property type="entry name" value="ASPARTATE--TRNA LIGASE, MITOCHONDRIAL"/>
    <property type="match status" value="1"/>
</dbReference>
<proteinExistence type="inferred from homology"/>
<keyword evidence="9" id="KW-1185">Reference proteome</keyword>
<dbReference type="GO" id="GO:0003676">
    <property type="term" value="F:nucleic acid binding"/>
    <property type="evidence" value="ECO:0007669"/>
    <property type="project" value="InterPro"/>
</dbReference>
<evidence type="ECO:0000256" key="2">
    <source>
        <dbReference type="ARBA" id="ARBA00022598"/>
    </source>
</evidence>
<accession>A0A164ZS13</accession>
<gene>
    <name evidence="8" type="ORF">SISNIDRAFT_481869</name>
</gene>
<evidence type="ECO:0000256" key="4">
    <source>
        <dbReference type="ARBA" id="ARBA00022840"/>
    </source>
</evidence>
<dbReference type="InterPro" id="IPR002312">
    <property type="entry name" value="Asp/Asn-tRNA-synth_IIb"/>
</dbReference>
<dbReference type="Proteomes" id="UP000076722">
    <property type="component" value="Unassembled WGS sequence"/>
</dbReference>
<dbReference type="Gene3D" id="2.40.50.140">
    <property type="entry name" value="Nucleic acid-binding proteins"/>
    <property type="match status" value="1"/>
</dbReference>
<keyword evidence="3" id="KW-0547">Nucleotide-binding</keyword>
<dbReference type="InterPro" id="IPR004364">
    <property type="entry name" value="Aa-tRNA-synt_II"/>
</dbReference>
<evidence type="ECO:0000256" key="3">
    <source>
        <dbReference type="ARBA" id="ARBA00022741"/>
    </source>
</evidence>
<dbReference type="PROSITE" id="PS50862">
    <property type="entry name" value="AA_TRNA_LIGASE_II"/>
    <property type="match status" value="1"/>
</dbReference>
<dbReference type="InterPro" id="IPR006195">
    <property type="entry name" value="aa-tRNA-synth_II"/>
</dbReference>
<sequence>MRIHSSLTSASTFRACRSLHSLRPTDAPAHNKPYTPRSHTCGSLNAANVGSTITLAGWLMTGRKISKSLAFYTLRDASGTTQLISTKKDQLTFSTLERTPLESVLLVQGNVVSRPSDAQRTEPTGAIEVQVESVTVLNTADNNLPFLPSDTHNLPNEDLRLQHRYLDLRRDALSTNIRKRGQVAHVTRSFLHDQGFLEVETPILLKSTPEGAREFLVPSRLTDKNSSSTGPSSNLYYALPQSPQQPKQLLICSGGVDKYYQLARCFRDEDGRKDRQPEFTQIDMEMAFVSWGPTEEAKSCGWRIGGCEVRSVVESLVSKIWGDVAGVALPEHFPVITYAEAMNRYGSDKPDLRFGLEIQNITEILECSGHPRRQDDILEALVVRRSETWLDERAFDLVLETNAVQKLRVTKDNASDWLLDNASVFGFDPDTDHKALTQLNSHLRLQSDDVIYLSRRARIPRGGWTELGRLRAQIGSFSESTQSLPSQDRPYFLWVTEFPLFTKSDEDKDFLARGRWSSTHHPFTAPMWEDMEALAEGRVEEVRGQHYDLVLNGVEIGGGSVRIHDPKMQEYIMADVLQLSNSERESFDHLLQALRSGAPPHGGIALGFDRLVAILCSAASIREVIAFPKSTSGFDPLFKSPSIVSNAALPPGLANR</sequence>
<dbReference type="CDD" id="cd04317">
    <property type="entry name" value="EcAspRS_like_N"/>
    <property type="match status" value="1"/>
</dbReference>
<feature type="domain" description="Aminoacyl-transfer RNA synthetases class-II family profile" evidence="7">
    <location>
        <begin position="188"/>
        <end position="628"/>
    </location>
</feature>
<keyword evidence="5" id="KW-0648">Protein biosynthesis</keyword>
<dbReference type="Gene3D" id="3.30.930.10">
    <property type="entry name" value="Bira Bifunctional Protein, Domain 2"/>
    <property type="match status" value="1"/>
</dbReference>
<organism evidence="8 9">
    <name type="scientific">Sistotremastrum niveocremeum HHB9708</name>
    <dbReference type="NCBI Taxonomy" id="1314777"/>
    <lineage>
        <taxon>Eukaryota</taxon>
        <taxon>Fungi</taxon>
        <taxon>Dikarya</taxon>
        <taxon>Basidiomycota</taxon>
        <taxon>Agaricomycotina</taxon>
        <taxon>Agaricomycetes</taxon>
        <taxon>Sistotremastrales</taxon>
        <taxon>Sistotremastraceae</taxon>
        <taxon>Sertulicium</taxon>
        <taxon>Sertulicium niveocremeum</taxon>
    </lineage>
</organism>
<dbReference type="InterPro" id="IPR004115">
    <property type="entry name" value="GAD-like_sf"/>
</dbReference>
<dbReference type="PANTHER" id="PTHR22594">
    <property type="entry name" value="ASPARTYL/LYSYL-TRNA SYNTHETASE"/>
    <property type="match status" value="1"/>
</dbReference>
<keyword evidence="6" id="KW-0030">Aminoacyl-tRNA synthetase</keyword>
<evidence type="ECO:0000313" key="9">
    <source>
        <dbReference type="Proteomes" id="UP000076722"/>
    </source>
</evidence>
<dbReference type="GO" id="GO:0005739">
    <property type="term" value="C:mitochondrion"/>
    <property type="evidence" value="ECO:0007669"/>
    <property type="project" value="TreeGrafter"/>
</dbReference>